<evidence type="ECO:0000313" key="14">
    <source>
        <dbReference type="EMBL" id="CAA72340.2"/>
    </source>
</evidence>
<dbReference type="SUPFAM" id="SSF53098">
    <property type="entry name" value="Ribonuclease H-like"/>
    <property type="match status" value="1"/>
</dbReference>
<dbReference type="GO" id="GO:0000166">
    <property type="term" value="F:nucleotide binding"/>
    <property type="evidence" value="ECO:0007669"/>
    <property type="project" value="InterPro"/>
</dbReference>
<dbReference type="InterPro" id="IPR043502">
    <property type="entry name" value="DNA/RNA_pol_sf"/>
</dbReference>
<keyword evidence="14" id="KW-0614">Plasmid</keyword>
<dbReference type="GO" id="GO:0003887">
    <property type="term" value="F:DNA-directed DNA polymerase activity"/>
    <property type="evidence" value="ECO:0007669"/>
    <property type="project" value="UniProtKB-KW"/>
</dbReference>
<evidence type="ECO:0000256" key="9">
    <source>
        <dbReference type="ARBA" id="ARBA00023128"/>
    </source>
</evidence>
<comment type="subcellular location">
    <subcellularLocation>
        <location evidence="2">Mitochondrion</location>
    </subcellularLocation>
    <subcellularLocation>
        <location evidence="1">Nucleus</location>
    </subcellularLocation>
</comment>
<reference evidence="14" key="2">
    <citation type="submission" date="2013-04" db="EMBL/GenBank/DDBJ databases">
        <authorList>
            <person name="Nosek J."/>
        </authorList>
    </citation>
    <scope>NUCLEOTIDE SEQUENCE</scope>
    <source>
        <strain evidence="14">CBS 7907</strain>
        <plasmid evidence="14">pPK2</plasmid>
    </source>
</reference>
<dbReference type="SMART" id="SM00486">
    <property type="entry name" value="POLBc"/>
    <property type="match status" value="1"/>
</dbReference>
<dbReference type="PANTHER" id="PTHR33568:SF3">
    <property type="entry name" value="DNA-DIRECTED DNA POLYMERASE"/>
    <property type="match status" value="1"/>
</dbReference>
<dbReference type="AlphaFoldDB" id="O21376"/>
<feature type="domain" description="DNA-directed DNA polymerase family B mitochondria/virus" evidence="13">
    <location>
        <begin position="475"/>
        <end position="938"/>
    </location>
</feature>
<keyword evidence="6 12" id="KW-0235">DNA replication</keyword>
<dbReference type="InterPro" id="IPR036397">
    <property type="entry name" value="RNaseH_sf"/>
</dbReference>
<dbReference type="SUPFAM" id="SSF56672">
    <property type="entry name" value="DNA/RNA polymerases"/>
    <property type="match status" value="1"/>
</dbReference>
<evidence type="ECO:0000256" key="11">
    <source>
        <dbReference type="ARBA" id="ARBA00049244"/>
    </source>
</evidence>
<comment type="similarity">
    <text evidence="3 12">Belongs to the DNA polymerase type-B family.</text>
</comment>
<dbReference type="GO" id="GO:0005634">
    <property type="term" value="C:nucleus"/>
    <property type="evidence" value="ECO:0007669"/>
    <property type="project" value="UniProtKB-SubCell"/>
</dbReference>
<dbReference type="InterPro" id="IPR004868">
    <property type="entry name" value="DNA-dir_DNA_pol_B_mt/vir"/>
</dbReference>
<dbReference type="PIRSF" id="PIRSF006517">
    <property type="entry name" value="DPol_mt_plasmid"/>
    <property type="match status" value="1"/>
</dbReference>
<dbReference type="PIR" id="T28426">
    <property type="entry name" value="T28426"/>
</dbReference>
<evidence type="ECO:0000256" key="10">
    <source>
        <dbReference type="ARBA" id="ARBA00023242"/>
    </source>
</evidence>
<dbReference type="InterPro" id="IPR023211">
    <property type="entry name" value="DNA_pol_palm_dom_sf"/>
</dbReference>
<evidence type="ECO:0000256" key="4">
    <source>
        <dbReference type="ARBA" id="ARBA00022679"/>
    </source>
</evidence>
<comment type="catalytic activity">
    <reaction evidence="11 12">
        <text>DNA(n) + a 2'-deoxyribonucleoside 5'-triphosphate = DNA(n+1) + diphosphate</text>
        <dbReference type="Rhea" id="RHEA:22508"/>
        <dbReference type="Rhea" id="RHEA-COMP:17339"/>
        <dbReference type="Rhea" id="RHEA-COMP:17340"/>
        <dbReference type="ChEBI" id="CHEBI:33019"/>
        <dbReference type="ChEBI" id="CHEBI:61560"/>
        <dbReference type="ChEBI" id="CHEBI:173112"/>
        <dbReference type="EC" id="2.7.7.7"/>
    </reaction>
</comment>
<dbReference type="EC" id="2.7.7.7" evidence="12"/>
<dbReference type="PANTHER" id="PTHR33568">
    <property type="entry name" value="DNA POLYMERASE"/>
    <property type="match status" value="1"/>
</dbReference>
<evidence type="ECO:0000256" key="2">
    <source>
        <dbReference type="ARBA" id="ARBA00004173"/>
    </source>
</evidence>
<dbReference type="GO" id="GO:0005739">
    <property type="term" value="C:mitochondrion"/>
    <property type="evidence" value="ECO:0007669"/>
    <property type="project" value="UniProtKB-SubCell"/>
</dbReference>
<evidence type="ECO:0000256" key="8">
    <source>
        <dbReference type="ARBA" id="ARBA00023125"/>
    </source>
</evidence>
<name>O21376_PICKL</name>
<dbReference type="Gene3D" id="3.90.1600.10">
    <property type="entry name" value="Palm domain of DNA polymerase"/>
    <property type="match status" value="2"/>
</dbReference>
<evidence type="ECO:0000256" key="12">
    <source>
        <dbReference type="RuleBase" id="RU000442"/>
    </source>
</evidence>
<evidence type="ECO:0000256" key="5">
    <source>
        <dbReference type="ARBA" id="ARBA00022695"/>
    </source>
</evidence>
<evidence type="ECO:0000259" key="13">
    <source>
        <dbReference type="Pfam" id="PF03175"/>
    </source>
</evidence>
<dbReference type="GO" id="GO:0003677">
    <property type="term" value="F:DNA binding"/>
    <property type="evidence" value="ECO:0007669"/>
    <property type="project" value="UniProtKB-KW"/>
</dbReference>
<keyword evidence="9 14" id="KW-0496">Mitochondrion</keyword>
<proteinExistence type="inferred from homology"/>
<dbReference type="Pfam" id="PF03175">
    <property type="entry name" value="DNA_pol_B_2"/>
    <property type="match status" value="1"/>
</dbReference>
<dbReference type="Gene3D" id="3.30.420.10">
    <property type="entry name" value="Ribonuclease H-like superfamily/Ribonuclease H"/>
    <property type="match status" value="1"/>
</dbReference>
<dbReference type="InterPro" id="IPR012337">
    <property type="entry name" value="RNaseH-like_sf"/>
</dbReference>
<keyword evidence="5 12" id="KW-0548">Nucleotidyltransferase</keyword>
<dbReference type="EMBL" id="Y11606">
    <property type="protein sequence ID" value="CAA72340.2"/>
    <property type="molecule type" value="Genomic_DNA"/>
</dbReference>
<reference evidence="14" key="1">
    <citation type="journal article" date="1999" name="Yeast">
        <title>Linear DNA plasmid pPK2 of Pichia kluyveri: distinction between cytoplasmic and mitochondrial linear plasmids in yeasts.</title>
        <authorList>
            <person name="Blaisonneau J."/>
            <person name="Nosek J."/>
            <person name="Fukuhara H."/>
        </authorList>
    </citation>
    <scope>NUCLEOTIDE SEQUENCE</scope>
    <source>
        <strain evidence="14">CBS 7907</strain>
        <plasmid evidence="14">pPK2</plasmid>
    </source>
</reference>
<geneLocation type="plasmid" evidence="14">
    <name>pPK2</name>
</geneLocation>
<sequence length="1118" mass="130757">MKTMNTMMQYNYRPKGQYCLGNFNMFHNMLHNKFVTTNFFELHNVSPYTRIFNGLFLNPHNTRFYTTSHNTNKSYMWNSNSYWEKDLTSVKVMHFDTRDDYNTLLNNITSTHMEGKLFHFTFKHSMYGNVYSSVQILTIDSTFTADLLEKIMTADMKDLMERYLMETDDDDLKTSVEIKITSTKDYEPVMGSEYLGTVNDFVISNLSTNKSKLDSYVYTKLKSDQALRYLSNVHKNCMLGPNDQCMEMTDCNLNKDFIIELIGFDFLNKNWKKTLDGKKWETCFNKYVDGIWEMRKDIYNYNIYKYKIKYNPNTDKYLFMSPNNDIIVNIDMYWPTNKIYIRRYLQLDDNIDKLDMKLYRTLDKNYKCMISNKNNELLSVLEYRFYKPFGKEKLKREYMNNMMGSFDIETTSGFDHERIMGVSWIMKPLEMLQELSVNDNLKINTTTMTDVTNADMYDESCMYQGYNMLIECLKDMCVKANNYTFYCHNLSGFDSVYIMSALIKYTRVKGSESDITFKIIRREAKVLKMTVRYMDESGKESQMVMLDSLTVLNASLRKTSQLFELEHQKGYLPYDWVSTNTNYMGPIPQSFNDDVKAYLLELFPNGMMNTKMATKTYTDTDVRLLTMIMDKFKNIMYSTARVDLTKCMTISKLALSMYSNMCHDETKKMPLMSSTMDDTFMRKALFGGYNNVINPMADEAYYYDVNSFYPAVAVKYRYPTTKGFDMSYPEGLDYKDFNYPETTGVLHCEVETPKNLVTGVLPVKDINKGVMYPLGHFLGIWTTVELDYALSLGYKITVYKGMVFNSMESPYKKYMDLFYSRKSNAKGIYRTLYKSTLNNLLGRFSLAPMNYKDAMMDNTTFKMLSLLHNITNMLEMKDFDVKMCHVEKEIKYTPDNMPEYVNKVRNSEFYTNALKSMNNFVQNTNTLDSSVIMTTFVNAYARIELLKLIINLTDIGYKVYYSDTDSIVVNKPLPEDTVSSTELGKFKTEHVITKGYFMAGKLYYLMTKDGVKVVNKGLNSKLSEKDFIDLYNGFNVTGSQKGTKKNMELGFVKFFDKDTTMTGSFNKRVKTYNYNGDWIGTKPHVYTNMYECDISYWEDTQLTVYKQSNPSLMGDGNC</sequence>
<dbReference type="GO" id="GO:0006260">
    <property type="term" value="P:DNA replication"/>
    <property type="evidence" value="ECO:0007669"/>
    <property type="project" value="UniProtKB-KW"/>
</dbReference>
<protein>
    <recommendedName>
        <fullName evidence="12">DNA polymerase</fullName>
        <ecNumber evidence="12">2.7.7.7</ecNumber>
    </recommendedName>
</protein>
<dbReference type="InterPro" id="IPR017964">
    <property type="entry name" value="DNA-dir_DNA_pol_B_CS"/>
</dbReference>
<dbReference type="InterPro" id="IPR006172">
    <property type="entry name" value="DNA-dir_DNA_pol_B"/>
</dbReference>
<accession>O21376</accession>
<keyword evidence="8 12" id="KW-0238">DNA-binding</keyword>
<evidence type="ECO:0000256" key="3">
    <source>
        <dbReference type="ARBA" id="ARBA00005755"/>
    </source>
</evidence>
<evidence type="ECO:0000256" key="7">
    <source>
        <dbReference type="ARBA" id="ARBA00022932"/>
    </source>
</evidence>
<evidence type="ECO:0000256" key="6">
    <source>
        <dbReference type="ARBA" id="ARBA00022705"/>
    </source>
</evidence>
<dbReference type="PROSITE" id="PS00116">
    <property type="entry name" value="DNA_POLYMERASE_B"/>
    <property type="match status" value="1"/>
</dbReference>
<geneLocation type="mitochondrion" evidence="14"/>
<keyword evidence="10" id="KW-0539">Nucleus</keyword>
<keyword evidence="4 12" id="KW-0808">Transferase</keyword>
<dbReference type="InterPro" id="IPR015833">
    <property type="entry name" value="DNA-dir_DNA_pol_B_mt_lin_plsmd"/>
</dbReference>
<evidence type="ECO:0000256" key="1">
    <source>
        <dbReference type="ARBA" id="ARBA00004123"/>
    </source>
</evidence>
<keyword evidence="7 12" id="KW-0239">DNA-directed DNA polymerase</keyword>
<organism evidence="14">
    <name type="scientific">Pichia kluyveri</name>
    <name type="common">Yeast</name>
    <dbReference type="NCBI Taxonomy" id="36015"/>
    <lineage>
        <taxon>Eukaryota</taxon>
        <taxon>Fungi</taxon>
        <taxon>Dikarya</taxon>
        <taxon>Ascomycota</taxon>
        <taxon>Saccharomycotina</taxon>
        <taxon>Pichiomycetes</taxon>
        <taxon>Pichiales</taxon>
        <taxon>Pichiaceae</taxon>
        <taxon>Pichia</taxon>
    </lineage>
</organism>